<dbReference type="PANTHER" id="PTHR12277">
    <property type="entry name" value="ALPHA/BETA HYDROLASE DOMAIN-CONTAINING PROTEIN"/>
    <property type="match status" value="1"/>
</dbReference>
<dbReference type="PANTHER" id="PTHR12277:SF81">
    <property type="entry name" value="PROTEIN ABHD13"/>
    <property type="match status" value="1"/>
</dbReference>
<accession>A0A7C9BCX6</accession>
<dbReference type="Pfam" id="PF12146">
    <property type="entry name" value="Hydrolase_4"/>
    <property type="match status" value="1"/>
</dbReference>
<name>A0A7C9BCX6_9BACT</name>
<dbReference type="Proteomes" id="UP000479293">
    <property type="component" value="Unassembled WGS sequence"/>
</dbReference>
<feature type="domain" description="Serine aminopeptidase S33" evidence="2">
    <location>
        <begin position="67"/>
        <end position="161"/>
    </location>
</feature>
<dbReference type="Gene3D" id="3.40.50.1820">
    <property type="entry name" value="alpha/beta hydrolase"/>
    <property type="match status" value="1"/>
</dbReference>
<reference evidence="3 4" key="1">
    <citation type="submission" date="2019-10" db="EMBL/GenBank/DDBJ databases">
        <title>Draft Genome Sequence of Cytophagaceae sp. SJW1-29.</title>
        <authorList>
            <person name="Choi A."/>
        </authorList>
    </citation>
    <scope>NUCLEOTIDE SEQUENCE [LARGE SCALE GENOMIC DNA]</scope>
    <source>
        <strain evidence="3 4">SJW1-29</strain>
    </source>
</reference>
<evidence type="ECO:0000259" key="2">
    <source>
        <dbReference type="Pfam" id="PF12146"/>
    </source>
</evidence>
<dbReference type="InterPro" id="IPR029058">
    <property type="entry name" value="AB_hydrolase_fold"/>
</dbReference>
<dbReference type="SUPFAM" id="SSF53474">
    <property type="entry name" value="alpha/beta-Hydrolases"/>
    <property type="match status" value="1"/>
</dbReference>
<organism evidence="3 4">
    <name type="scientific">Salmonirosea aquatica</name>
    <dbReference type="NCBI Taxonomy" id="2654236"/>
    <lineage>
        <taxon>Bacteria</taxon>
        <taxon>Pseudomonadati</taxon>
        <taxon>Bacteroidota</taxon>
        <taxon>Cytophagia</taxon>
        <taxon>Cytophagales</taxon>
        <taxon>Spirosomataceae</taxon>
        <taxon>Salmonirosea</taxon>
    </lineage>
</organism>
<evidence type="ECO:0000313" key="4">
    <source>
        <dbReference type="Proteomes" id="UP000479293"/>
    </source>
</evidence>
<dbReference type="AlphaFoldDB" id="A0A7C9BCX6"/>
<comment type="caution">
    <text evidence="3">The sequence shown here is derived from an EMBL/GenBank/DDBJ whole genome shotgun (WGS) entry which is preliminary data.</text>
</comment>
<keyword evidence="1" id="KW-0732">Signal</keyword>
<protein>
    <recommendedName>
        <fullName evidence="2">Serine aminopeptidase S33 domain-containing protein</fullName>
    </recommendedName>
</protein>
<feature type="chain" id="PRO_5028831805" description="Serine aminopeptidase S33 domain-containing protein" evidence="1">
    <location>
        <begin position="19"/>
        <end position="271"/>
    </location>
</feature>
<evidence type="ECO:0000256" key="1">
    <source>
        <dbReference type="SAM" id="SignalP"/>
    </source>
</evidence>
<dbReference type="InterPro" id="IPR022742">
    <property type="entry name" value="Hydrolase_4"/>
</dbReference>
<proteinExistence type="predicted"/>
<gene>
    <name evidence="3" type="ORF">GBK04_00165</name>
</gene>
<dbReference type="RefSeq" id="WP_152755788.1">
    <property type="nucleotide sequence ID" value="NZ_WHLY01000001.1"/>
</dbReference>
<evidence type="ECO:0000313" key="3">
    <source>
        <dbReference type="EMBL" id="MPR31801.1"/>
    </source>
</evidence>
<keyword evidence="4" id="KW-1185">Reference proteome</keyword>
<feature type="signal peptide" evidence="1">
    <location>
        <begin position="1"/>
        <end position="18"/>
    </location>
</feature>
<dbReference type="EMBL" id="WHLY01000001">
    <property type="protein sequence ID" value="MPR31801.1"/>
    <property type="molecule type" value="Genomic_DNA"/>
</dbReference>
<sequence>MNRLLLAFFFFVPSIASALPPEREYWITPDSLGLDYVQKELVTPDGARLLSWSLPTKSSEPLHKTLLITNATTGNMANMLHYAKAFLAAGFDVVLFDYRGFGHSSDFPKDPAYLYYNEYVTDMETAIVAAKKQFPENQLGILSFSASTILATLAVQKRPVDFIIGEGYVRDPSRIIEIWKVMDPSLKLVLPAGAEGYVQATRRIPCPMLLMTGTQDDITPPADVRAVADMRPNRTFLLYEGHHLQATIVWEENEFADGYVRRIREFVTSLR</sequence>